<organism evidence="1 2">
    <name type="scientific">Colletotrichum spinosum</name>
    <dbReference type="NCBI Taxonomy" id="1347390"/>
    <lineage>
        <taxon>Eukaryota</taxon>
        <taxon>Fungi</taxon>
        <taxon>Dikarya</taxon>
        <taxon>Ascomycota</taxon>
        <taxon>Pezizomycotina</taxon>
        <taxon>Sordariomycetes</taxon>
        <taxon>Hypocreomycetidae</taxon>
        <taxon>Glomerellales</taxon>
        <taxon>Glomerellaceae</taxon>
        <taxon>Colletotrichum</taxon>
        <taxon>Colletotrichum orbiculare species complex</taxon>
    </lineage>
</organism>
<sequence length="81" mass="9374">MLNNVMLSSYETTKALRRLTRRLKVANPRTALGQALASFFKKHREGSYLRVTPLHEKTHLEEMRTAPSSRTWAHKTLEPLV</sequence>
<evidence type="ECO:0000313" key="1">
    <source>
        <dbReference type="EMBL" id="TDZ40426.1"/>
    </source>
</evidence>
<protein>
    <submittedName>
        <fullName evidence="1">Uncharacterized protein</fullName>
    </submittedName>
</protein>
<dbReference type="EMBL" id="QAPG01000005">
    <property type="protein sequence ID" value="TDZ40426.1"/>
    <property type="molecule type" value="Genomic_DNA"/>
</dbReference>
<proteinExistence type="predicted"/>
<dbReference type="Proteomes" id="UP000295083">
    <property type="component" value="Unassembled WGS sequence"/>
</dbReference>
<accession>A0A4R8QSU2</accession>
<comment type="caution">
    <text evidence="1">The sequence shown here is derived from an EMBL/GenBank/DDBJ whole genome shotgun (WGS) entry which is preliminary data.</text>
</comment>
<evidence type="ECO:0000313" key="2">
    <source>
        <dbReference type="Proteomes" id="UP000295083"/>
    </source>
</evidence>
<keyword evidence="2" id="KW-1185">Reference proteome</keyword>
<reference evidence="1 2" key="1">
    <citation type="submission" date="2018-11" db="EMBL/GenBank/DDBJ databases">
        <title>Genome sequence and assembly of Colletotrichum spinosum.</title>
        <authorList>
            <person name="Gan P."/>
            <person name="Shirasu K."/>
        </authorList>
    </citation>
    <scope>NUCLEOTIDE SEQUENCE [LARGE SCALE GENOMIC DNA]</scope>
    <source>
        <strain evidence="1 2">CBS 515.97</strain>
    </source>
</reference>
<gene>
    <name evidence="1" type="ORF">C8035_v004134</name>
</gene>
<name>A0A4R8QSU2_9PEZI</name>
<dbReference type="AlphaFoldDB" id="A0A4R8QSU2"/>